<gene>
    <name evidence="1" type="ORF">WICPIJ_007034</name>
</gene>
<evidence type="ECO:0008006" key="3">
    <source>
        <dbReference type="Google" id="ProtNLM"/>
    </source>
</evidence>
<dbReference type="SUPFAM" id="SSF53649">
    <property type="entry name" value="Alkaline phosphatase-like"/>
    <property type="match status" value="1"/>
</dbReference>
<dbReference type="InterPro" id="IPR017850">
    <property type="entry name" value="Alkaline_phosphatase_core_sf"/>
</dbReference>
<organism evidence="1 2">
    <name type="scientific">Wickerhamomyces pijperi</name>
    <name type="common">Yeast</name>
    <name type="synonym">Pichia pijperi</name>
    <dbReference type="NCBI Taxonomy" id="599730"/>
    <lineage>
        <taxon>Eukaryota</taxon>
        <taxon>Fungi</taxon>
        <taxon>Dikarya</taxon>
        <taxon>Ascomycota</taxon>
        <taxon>Saccharomycotina</taxon>
        <taxon>Saccharomycetes</taxon>
        <taxon>Phaffomycetales</taxon>
        <taxon>Wickerhamomycetaceae</taxon>
        <taxon>Wickerhamomyces</taxon>
    </lineage>
</organism>
<dbReference type="OrthoDB" id="3978690at2759"/>
<dbReference type="EMBL" id="JAEUBG010004089">
    <property type="protein sequence ID" value="KAH3682000.1"/>
    <property type="molecule type" value="Genomic_DNA"/>
</dbReference>
<comment type="caution">
    <text evidence="1">The sequence shown here is derived from an EMBL/GenBank/DDBJ whole genome shotgun (WGS) entry which is preliminary data.</text>
</comment>
<evidence type="ECO:0000313" key="1">
    <source>
        <dbReference type="EMBL" id="KAH3682000.1"/>
    </source>
</evidence>
<dbReference type="AlphaFoldDB" id="A0A9P8Q2D3"/>
<dbReference type="GO" id="GO:0019637">
    <property type="term" value="P:organophosphate metabolic process"/>
    <property type="evidence" value="ECO:0007669"/>
    <property type="project" value="UniProtKB-ARBA"/>
</dbReference>
<reference evidence="1" key="2">
    <citation type="submission" date="2021-01" db="EMBL/GenBank/DDBJ databases">
        <authorList>
            <person name="Schikora-Tamarit M.A."/>
        </authorList>
    </citation>
    <scope>NUCLEOTIDE SEQUENCE</scope>
    <source>
        <strain evidence="1">CBS2887</strain>
    </source>
</reference>
<dbReference type="Proteomes" id="UP000774326">
    <property type="component" value="Unassembled WGS sequence"/>
</dbReference>
<reference evidence="1" key="1">
    <citation type="journal article" date="2021" name="Open Biol.">
        <title>Shared evolutionary footprints suggest mitochondrial oxidative damage underlies multiple complex I losses in fungi.</title>
        <authorList>
            <person name="Schikora-Tamarit M.A."/>
            <person name="Marcet-Houben M."/>
            <person name="Nosek J."/>
            <person name="Gabaldon T."/>
        </authorList>
    </citation>
    <scope>NUCLEOTIDE SEQUENCE</scope>
    <source>
        <strain evidence="1">CBS2887</strain>
    </source>
</reference>
<evidence type="ECO:0000313" key="2">
    <source>
        <dbReference type="Proteomes" id="UP000774326"/>
    </source>
</evidence>
<sequence>LGPNRWQLFDLLADPGEIHDLSEQKPDKLKELQDHWVEYVAETGLIECSPEMSSLAGGEDSKIYHRTKIPELD</sequence>
<proteinExistence type="predicted"/>
<dbReference type="Gene3D" id="3.30.1120.10">
    <property type="match status" value="1"/>
</dbReference>
<accession>A0A9P8Q2D3</accession>
<feature type="non-terminal residue" evidence="1">
    <location>
        <position position="1"/>
    </location>
</feature>
<protein>
    <recommendedName>
        <fullName evidence="3">Arylsulfatase</fullName>
    </recommendedName>
</protein>
<name>A0A9P8Q2D3_WICPI</name>
<keyword evidence="2" id="KW-1185">Reference proteome</keyword>